<protein>
    <recommendedName>
        <fullName evidence="3">Head-to-tail stopper</fullName>
    </recommendedName>
</protein>
<dbReference type="RefSeq" id="WP_344341451.1">
    <property type="nucleotide sequence ID" value="NZ_BAAAKJ010000307.1"/>
</dbReference>
<comment type="caution">
    <text evidence="1">The sequence shown here is derived from an EMBL/GenBank/DDBJ whole genome shotgun (WGS) entry which is preliminary data.</text>
</comment>
<evidence type="ECO:0000313" key="2">
    <source>
        <dbReference type="Proteomes" id="UP001499863"/>
    </source>
</evidence>
<name>A0ABN1YDR3_9ACTN</name>
<dbReference type="EMBL" id="BAAAKJ010000307">
    <property type="protein sequence ID" value="GAA1406261.1"/>
    <property type="molecule type" value="Genomic_DNA"/>
</dbReference>
<proteinExistence type="predicted"/>
<evidence type="ECO:0000313" key="1">
    <source>
        <dbReference type="EMBL" id="GAA1406261.1"/>
    </source>
</evidence>
<keyword evidence="2" id="KW-1185">Reference proteome</keyword>
<sequence>MAVIFHQRVVRVRAGTRTDRAGNTVADWSPGAVSRLTVERLSVQPAVQMEHTEPDRTGVITGWRVLSAPGTAPDVRAGDRIEHDGLLCDVVGEVARWPHPISGGVHHVEWQMRRSTG</sequence>
<organism evidence="1 2">
    <name type="scientific">Kitasatospora putterlickiae</name>
    <dbReference type="NCBI Taxonomy" id="221725"/>
    <lineage>
        <taxon>Bacteria</taxon>
        <taxon>Bacillati</taxon>
        <taxon>Actinomycetota</taxon>
        <taxon>Actinomycetes</taxon>
        <taxon>Kitasatosporales</taxon>
        <taxon>Streptomycetaceae</taxon>
        <taxon>Kitasatospora</taxon>
    </lineage>
</organism>
<accession>A0ABN1YDR3</accession>
<reference evidence="1 2" key="1">
    <citation type="journal article" date="2019" name="Int. J. Syst. Evol. Microbiol.">
        <title>The Global Catalogue of Microorganisms (GCM) 10K type strain sequencing project: providing services to taxonomists for standard genome sequencing and annotation.</title>
        <authorList>
            <consortium name="The Broad Institute Genomics Platform"/>
            <consortium name="The Broad Institute Genome Sequencing Center for Infectious Disease"/>
            <person name="Wu L."/>
            <person name="Ma J."/>
        </authorList>
    </citation>
    <scope>NUCLEOTIDE SEQUENCE [LARGE SCALE GENOMIC DNA]</scope>
    <source>
        <strain evidence="1 2">JCM 12393</strain>
    </source>
</reference>
<gene>
    <name evidence="1" type="ORF">GCM10009639_53920</name>
</gene>
<evidence type="ECO:0008006" key="3">
    <source>
        <dbReference type="Google" id="ProtNLM"/>
    </source>
</evidence>
<dbReference type="Proteomes" id="UP001499863">
    <property type="component" value="Unassembled WGS sequence"/>
</dbReference>